<keyword evidence="13" id="KW-1185">Reference proteome</keyword>
<comment type="pathway">
    <text evidence="3 10">Carbohydrate metabolism; galactose metabolism.</text>
</comment>
<evidence type="ECO:0000256" key="5">
    <source>
        <dbReference type="ARBA" id="ARBA00023027"/>
    </source>
</evidence>
<dbReference type="Proteomes" id="UP000054845">
    <property type="component" value="Unassembled WGS sequence"/>
</dbReference>
<dbReference type="PANTHER" id="PTHR43725">
    <property type="entry name" value="UDP-GLUCOSE 4-EPIMERASE"/>
    <property type="match status" value="1"/>
</dbReference>
<evidence type="ECO:0000256" key="1">
    <source>
        <dbReference type="ARBA" id="ARBA00000083"/>
    </source>
</evidence>
<evidence type="ECO:0000256" key="9">
    <source>
        <dbReference type="ARBA" id="ARBA00038238"/>
    </source>
</evidence>
<evidence type="ECO:0000256" key="6">
    <source>
        <dbReference type="ARBA" id="ARBA00023235"/>
    </source>
</evidence>
<dbReference type="Gene3D" id="3.90.25.10">
    <property type="entry name" value="UDP-galactose 4-epimerase, domain 1"/>
    <property type="match status" value="1"/>
</dbReference>
<reference evidence="12 13" key="1">
    <citation type="submission" date="2014-09" db="EMBL/GenBank/DDBJ databases">
        <authorList>
            <person name="Magalhaes I.L.F."/>
            <person name="Oliveira U."/>
            <person name="Santos F.R."/>
            <person name="Vidigal T.H.D.A."/>
            <person name="Brescovit A.D."/>
            <person name="Santos A.J."/>
        </authorList>
    </citation>
    <scope>NUCLEOTIDE SEQUENCE [LARGE SCALE GENOMIC DNA]</scope>
</reference>
<dbReference type="GO" id="GO:0003978">
    <property type="term" value="F:UDP-glucose 4-epimerase activity"/>
    <property type="evidence" value="ECO:0007669"/>
    <property type="project" value="UniProtKB-UniRule"/>
</dbReference>
<dbReference type="STRING" id="401625.A0A0P1BEH7"/>
<evidence type="ECO:0000256" key="7">
    <source>
        <dbReference type="ARBA" id="ARBA00037676"/>
    </source>
</evidence>
<comment type="similarity">
    <text evidence="10">Belongs to the NAD(P)-dependent epimerase/dehydratase family.</text>
</comment>
<dbReference type="EMBL" id="CCYA01000232">
    <property type="protein sequence ID" value="CEH13837.1"/>
    <property type="molecule type" value="Genomic_DNA"/>
</dbReference>
<dbReference type="EC" id="5.1.3.2" evidence="10"/>
<comment type="catalytic activity">
    <reaction evidence="1 10">
        <text>UDP-alpha-D-glucose = UDP-alpha-D-galactose</text>
        <dbReference type="Rhea" id="RHEA:22168"/>
        <dbReference type="ChEBI" id="CHEBI:58885"/>
        <dbReference type="ChEBI" id="CHEBI:66914"/>
        <dbReference type="EC" id="5.1.3.2"/>
    </reaction>
</comment>
<comment type="cofactor">
    <cofactor evidence="2 10">
        <name>NAD(+)</name>
        <dbReference type="ChEBI" id="CHEBI:57540"/>
    </cofactor>
</comment>
<dbReference type="OrthoDB" id="9402762at2759"/>
<dbReference type="UniPathway" id="UPA00214"/>
<dbReference type="Gene3D" id="3.40.50.720">
    <property type="entry name" value="NAD(P)-binding Rossmann-like Domain"/>
    <property type="match status" value="1"/>
</dbReference>
<evidence type="ECO:0000313" key="13">
    <source>
        <dbReference type="Proteomes" id="UP000054845"/>
    </source>
</evidence>
<feature type="domain" description="NAD(P)-binding" evidence="11">
    <location>
        <begin position="7"/>
        <end position="360"/>
    </location>
</feature>
<evidence type="ECO:0000256" key="3">
    <source>
        <dbReference type="ARBA" id="ARBA00004947"/>
    </source>
</evidence>
<evidence type="ECO:0000256" key="4">
    <source>
        <dbReference type="ARBA" id="ARBA00005028"/>
    </source>
</evidence>
<dbReference type="CDD" id="cd05247">
    <property type="entry name" value="UDP_G4E_1_SDR_e"/>
    <property type="match status" value="1"/>
</dbReference>
<evidence type="ECO:0000313" key="12">
    <source>
        <dbReference type="EMBL" id="CEH13837.1"/>
    </source>
</evidence>
<keyword evidence="5 10" id="KW-0520">NAD</keyword>
<evidence type="ECO:0000256" key="10">
    <source>
        <dbReference type="RuleBase" id="RU366046"/>
    </source>
</evidence>
<protein>
    <recommendedName>
        <fullName evidence="10">UDP-glucose 4-epimerase</fullName>
        <ecNumber evidence="10">5.1.3.2</ecNumber>
    </recommendedName>
</protein>
<dbReference type="InterPro" id="IPR005886">
    <property type="entry name" value="UDP_G4E"/>
</dbReference>
<dbReference type="InterPro" id="IPR036291">
    <property type="entry name" value="NAD(P)-bd_dom_sf"/>
</dbReference>
<dbReference type="GO" id="GO:0005829">
    <property type="term" value="C:cytosol"/>
    <property type="evidence" value="ECO:0007669"/>
    <property type="project" value="TreeGrafter"/>
</dbReference>
<comment type="function">
    <text evidence="7">Mutarotase converts alpha-aldose to the beta-anomer. It is active on D-glucose, L-arabinose, D-xylose, D-galactose, maltose and lactose.</text>
</comment>
<organism evidence="12 13">
    <name type="scientific">Ceraceosorus bombacis</name>
    <dbReference type="NCBI Taxonomy" id="401625"/>
    <lineage>
        <taxon>Eukaryota</taxon>
        <taxon>Fungi</taxon>
        <taxon>Dikarya</taxon>
        <taxon>Basidiomycota</taxon>
        <taxon>Ustilaginomycotina</taxon>
        <taxon>Exobasidiomycetes</taxon>
        <taxon>Ceraceosorales</taxon>
        <taxon>Ceraceosoraceae</taxon>
        <taxon>Ceraceosorus</taxon>
    </lineage>
</organism>
<evidence type="ECO:0000259" key="11">
    <source>
        <dbReference type="Pfam" id="PF16363"/>
    </source>
</evidence>
<dbReference type="PANTHER" id="PTHR43725:SF47">
    <property type="entry name" value="UDP-GLUCOSE 4-EPIMERASE"/>
    <property type="match status" value="1"/>
</dbReference>
<evidence type="ECO:0000256" key="2">
    <source>
        <dbReference type="ARBA" id="ARBA00001911"/>
    </source>
</evidence>
<accession>A0A0P1BEH7</accession>
<keyword evidence="10" id="KW-0119">Carbohydrate metabolism</keyword>
<proteinExistence type="inferred from homology"/>
<comment type="similarity">
    <text evidence="8">In the N-terminal section; belongs to the NAD(P)-dependent epimerase/dehydratase family.</text>
</comment>
<sequence length="376" mass="41388">MVKQRVLIPGGAGYIGSHVVLCVLLTRRYKVTVLDNYHNSFPTSLERVSKIALDALPADASEEDKEATKIDVIKGDLRDKSTVDSAFAKYADKSADDKIWAVILVAALKAVGESGEIPIDYYEVNISGLITLIRAMQQHKVTRLVYSSSATVYGIPKTIPIPETTPLAAESVYGRTKQFSEVIIKDVCDAYPKEWRAIGLRYFNPAGAHASGLIGEDPRGKPGNLLPLLSQMAVGKYRDPGLKIFGNDYPTPDGTCVRDYLHVMDLAGGHINALDALDDDSKFADTPTPGKYKAYNLGRGKGMSVLEMVEAMRKVTGYEYPYEIVGRRLGDVPDLTADPTLAEKELGFKAKYNLEEMSRDLWNWQSKNPKGYETGN</sequence>
<evidence type="ECO:0000256" key="8">
    <source>
        <dbReference type="ARBA" id="ARBA00037955"/>
    </source>
</evidence>
<dbReference type="GO" id="GO:0006012">
    <property type="term" value="P:galactose metabolic process"/>
    <property type="evidence" value="ECO:0007669"/>
    <property type="project" value="UniProtKB-UniPathway"/>
</dbReference>
<dbReference type="NCBIfam" id="TIGR01179">
    <property type="entry name" value="galE"/>
    <property type="match status" value="1"/>
</dbReference>
<keyword evidence="6 10" id="KW-0413">Isomerase</keyword>
<dbReference type="InterPro" id="IPR016040">
    <property type="entry name" value="NAD(P)-bd_dom"/>
</dbReference>
<dbReference type="AlphaFoldDB" id="A0A0P1BEH7"/>
<comment type="subunit">
    <text evidence="10">Homodimer.</text>
</comment>
<comment type="similarity">
    <text evidence="9">In the C-terminal section; belongs to the aldose epimerase family.</text>
</comment>
<name>A0A0P1BEH7_9BASI</name>
<dbReference type="Pfam" id="PF16363">
    <property type="entry name" value="GDP_Man_Dehyd"/>
    <property type="match status" value="1"/>
</dbReference>
<comment type="pathway">
    <text evidence="4">Carbohydrate metabolism; hexose metabolism.</text>
</comment>
<dbReference type="SUPFAM" id="SSF51735">
    <property type="entry name" value="NAD(P)-binding Rossmann-fold domains"/>
    <property type="match status" value="1"/>
</dbReference>